<dbReference type="Gene3D" id="1.25.40.420">
    <property type="match status" value="1"/>
</dbReference>
<dbReference type="InterPro" id="IPR000210">
    <property type="entry name" value="BTB/POZ_dom"/>
</dbReference>
<dbReference type="STRING" id="1432141.A0A015IQI6"/>
<dbReference type="AlphaFoldDB" id="A0A015IQI6"/>
<dbReference type="SUPFAM" id="SSF54695">
    <property type="entry name" value="POZ domain"/>
    <property type="match status" value="1"/>
</dbReference>
<feature type="domain" description="BTB" evidence="1">
    <location>
        <begin position="23"/>
        <end position="96"/>
    </location>
</feature>
<comment type="caution">
    <text evidence="2">The sequence shown here is derived from an EMBL/GenBank/DDBJ whole genome shotgun (WGS) entry which is preliminary data.</text>
</comment>
<dbReference type="SMR" id="A0A015IQI6"/>
<sequence length="463" mass="54369">MTSIFHSGFSKDFSSILNDVDDYNVIIQVGENNNIKEFKAHSAILCARSEYFKGALSNNWVTKKNGMIIYEKPNITPKVFDMILKYINTGDLNLEKHLLIKDIFELLVASDELILEELFEHVQDYLIKKRKTWIKEKNFDFFFNTAFKLVSCKRLQDLCLETICKNSHLYITSKNFLLLDKDILYSLLEREDLQIDEIIIWESLVKWGIKQTPSWRSKNNNRTEWNNEKYEALKKTLDELIPLIRFVDISPSKYSTRVRPYNAIIPNHIYDEIEEFYLKGTLKKATILPPRVGRIRFKSKIIKKKLISIIINWINKNDAKVIPDKNDLTYNFNLISKDGIKSQSFINKCRTGKPILVLVKCKNSRKIFGGYKSIGFYNNNNNPLPNEFIFSFENDEDIQNMRLSRIKPHNYFCYSGFIFGERNLYMQGNNLYVKYDRKIGCSGTYIIDEVEVFSVVGRKIIQN</sequence>
<dbReference type="SMART" id="SM00875">
    <property type="entry name" value="BACK"/>
    <property type="match status" value="1"/>
</dbReference>
<keyword evidence="3" id="KW-1185">Reference proteome</keyword>
<dbReference type="HOGENOM" id="CLU_021542_0_1_1"/>
<dbReference type="Proteomes" id="UP000022910">
    <property type="component" value="Unassembled WGS sequence"/>
</dbReference>
<dbReference type="PANTHER" id="PTHR24410:SF23">
    <property type="entry name" value="BTB DOMAIN-CONTAINING PROTEIN-RELATED"/>
    <property type="match status" value="1"/>
</dbReference>
<dbReference type="InterPro" id="IPR011705">
    <property type="entry name" value="BACK"/>
</dbReference>
<dbReference type="InterPro" id="IPR051481">
    <property type="entry name" value="BTB-POZ/Galectin-3-binding"/>
</dbReference>
<dbReference type="SMART" id="SM00225">
    <property type="entry name" value="BTB"/>
    <property type="match status" value="1"/>
</dbReference>
<dbReference type="EMBL" id="JEMT01027689">
    <property type="protein sequence ID" value="EXX56505.1"/>
    <property type="molecule type" value="Genomic_DNA"/>
</dbReference>
<gene>
    <name evidence="2" type="ORF">RirG_215580</name>
</gene>
<accession>A0A015IQI6</accession>
<dbReference type="InterPro" id="IPR006571">
    <property type="entry name" value="TLDc_dom"/>
</dbReference>
<dbReference type="InterPro" id="IPR011333">
    <property type="entry name" value="SKP1/BTB/POZ_sf"/>
</dbReference>
<reference evidence="2 3" key="1">
    <citation type="submission" date="2014-02" db="EMBL/GenBank/DDBJ databases">
        <title>Single nucleus genome sequencing reveals high similarity among nuclei of an endomycorrhizal fungus.</title>
        <authorList>
            <person name="Lin K."/>
            <person name="Geurts R."/>
            <person name="Zhang Z."/>
            <person name="Limpens E."/>
            <person name="Saunders D.G."/>
            <person name="Mu D."/>
            <person name="Pang E."/>
            <person name="Cao H."/>
            <person name="Cha H."/>
            <person name="Lin T."/>
            <person name="Zhou Q."/>
            <person name="Shang Y."/>
            <person name="Li Y."/>
            <person name="Ivanov S."/>
            <person name="Sharma T."/>
            <person name="Velzen R.V."/>
            <person name="Ruijter N.D."/>
            <person name="Aanen D.K."/>
            <person name="Win J."/>
            <person name="Kamoun S."/>
            <person name="Bisseling T."/>
            <person name="Huang S."/>
        </authorList>
    </citation>
    <scope>NUCLEOTIDE SEQUENCE [LARGE SCALE GENOMIC DNA]</scope>
    <source>
        <strain evidence="3">DAOM197198w</strain>
    </source>
</reference>
<dbReference type="CDD" id="cd18186">
    <property type="entry name" value="BTB_POZ_ZBTB_KLHL-like"/>
    <property type="match status" value="1"/>
</dbReference>
<evidence type="ECO:0000259" key="1">
    <source>
        <dbReference type="PROSITE" id="PS50097"/>
    </source>
</evidence>
<dbReference type="Pfam" id="PF07534">
    <property type="entry name" value="TLD"/>
    <property type="match status" value="1"/>
</dbReference>
<dbReference type="PANTHER" id="PTHR24410">
    <property type="entry name" value="HL07962P-RELATED"/>
    <property type="match status" value="1"/>
</dbReference>
<dbReference type="OrthoDB" id="10319416at2759"/>
<evidence type="ECO:0000313" key="3">
    <source>
        <dbReference type="Proteomes" id="UP000022910"/>
    </source>
</evidence>
<dbReference type="Pfam" id="PF00651">
    <property type="entry name" value="BTB"/>
    <property type="match status" value="1"/>
</dbReference>
<dbReference type="Gene3D" id="3.30.710.10">
    <property type="entry name" value="Potassium Channel Kv1.1, Chain A"/>
    <property type="match status" value="1"/>
</dbReference>
<protein>
    <recommendedName>
        <fullName evidence="1">BTB domain-containing protein</fullName>
    </recommendedName>
</protein>
<dbReference type="Pfam" id="PF07707">
    <property type="entry name" value="BACK"/>
    <property type="match status" value="1"/>
</dbReference>
<dbReference type="PROSITE" id="PS50097">
    <property type="entry name" value="BTB"/>
    <property type="match status" value="1"/>
</dbReference>
<evidence type="ECO:0000313" key="2">
    <source>
        <dbReference type="EMBL" id="EXX56505.1"/>
    </source>
</evidence>
<organism evidence="2 3">
    <name type="scientific">Rhizophagus irregularis (strain DAOM 197198w)</name>
    <name type="common">Glomus intraradices</name>
    <dbReference type="NCBI Taxonomy" id="1432141"/>
    <lineage>
        <taxon>Eukaryota</taxon>
        <taxon>Fungi</taxon>
        <taxon>Fungi incertae sedis</taxon>
        <taxon>Mucoromycota</taxon>
        <taxon>Glomeromycotina</taxon>
        <taxon>Glomeromycetes</taxon>
        <taxon>Glomerales</taxon>
        <taxon>Glomeraceae</taxon>
        <taxon>Rhizophagus</taxon>
    </lineage>
</organism>
<proteinExistence type="predicted"/>
<name>A0A015IQI6_RHIIW</name>